<accession>A0A5J9VYM3</accession>
<keyword evidence="2" id="KW-0812">Transmembrane</keyword>
<keyword evidence="2" id="KW-0472">Membrane</keyword>
<comment type="caution">
    <text evidence="3">The sequence shown here is derived from an EMBL/GenBank/DDBJ whole genome shotgun (WGS) entry which is preliminary data.</text>
</comment>
<protein>
    <submittedName>
        <fullName evidence="3">Uncharacterized protein</fullName>
    </submittedName>
</protein>
<dbReference type="AlphaFoldDB" id="A0A5J9VYM3"/>
<sequence length="147" mass="16450">MAAVDLERGPPDADSDDERPEKEPEFVIHVVEDHHRPPPRPRQMHRPLPAAAPLRQLAPFPYQPTPRQPAPELDYSDVPKECTNCFICKIVHCILVIILAAVTLMLAAGLPEKYKEGDGGFIMVCPIFIGVVALSWLMLAKYDKEQC</sequence>
<evidence type="ECO:0000256" key="2">
    <source>
        <dbReference type="SAM" id="Phobius"/>
    </source>
</evidence>
<feature type="transmembrane region" description="Helical" evidence="2">
    <location>
        <begin position="86"/>
        <end position="108"/>
    </location>
</feature>
<keyword evidence="4" id="KW-1185">Reference proteome</keyword>
<feature type="region of interest" description="Disordered" evidence="1">
    <location>
        <begin position="1"/>
        <end position="25"/>
    </location>
</feature>
<feature type="non-terminal residue" evidence="3">
    <location>
        <position position="1"/>
    </location>
</feature>
<feature type="compositionally biased region" description="Basic and acidic residues" evidence="1">
    <location>
        <begin position="1"/>
        <end position="11"/>
    </location>
</feature>
<dbReference type="Gramene" id="TVU41552">
    <property type="protein sequence ID" value="TVU41552"/>
    <property type="gene ID" value="EJB05_15080"/>
</dbReference>
<keyword evidence="2" id="KW-1133">Transmembrane helix</keyword>
<proteinExistence type="predicted"/>
<organism evidence="3 4">
    <name type="scientific">Eragrostis curvula</name>
    <name type="common">weeping love grass</name>
    <dbReference type="NCBI Taxonomy" id="38414"/>
    <lineage>
        <taxon>Eukaryota</taxon>
        <taxon>Viridiplantae</taxon>
        <taxon>Streptophyta</taxon>
        <taxon>Embryophyta</taxon>
        <taxon>Tracheophyta</taxon>
        <taxon>Spermatophyta</taxon>
        <taxon>Magnoliopsida</taxon>
        <taxon>Liliopsida</taxon>
        <taxon>Poales</taxon>
        <taxon>Poaceae</taxon>
        <taxon>PACMAD clade</taxon>
        <taxon>Chloridoideae</taxon>
        <taxon>Eragrostideae</taxon>
        <taxon>Eragrostidinae</taxon>
        <taxon>Eragrostis</taxon>
    </lineage>
</organism>
<dbReference type="EMBL" id="RWGY01000007">
    <property type="protein sequence ID" value="TVU41552.1"/>
    <property type="molecule type" value="Genomic_DNA"/>
</dbReference>
<evidence type="ECO:0000256" key="1">
    <source>
        <dbReference type="SAM" id="MobiDB-lite"/>
    </source>
</evidence>
<gene>
    <name evidence="3" type="ORF">EJB05_15080</name>
</gene>
<reference evidence="3 4" key="1">
    <citation type="journal article" date="2019" name="Sci. Rep.">
        <title>A high-quality genome of Eragrostis curvula grass provides insights into Poaceae evolution and supports new strategies to enhance forage quality.</title>
        <authorList>
            <person name="Carballo J."/>
            <person name="Santos B.A.C.M."/>
            <person name="Zappacosta D."/>
            <person name="Garbus I."/>
            <person name="Selva J.P."/>
            <person name="Gallo C.A."/>
            <person name="Diaz A."/>
            <person name="Albertini E."/>
            <person name="Caccamo M."/>
            <person name="Echenique V."/>
        </authorList>
    </citation>
    <scope>NUCLEOTIDE SEQUENCE [LARGE SCALE GENOMIC DNA]</scope>
    <source>
        <strain evidence="4">cv. Victoria</strain>
        <tissue evidence="3">Leaf</tissue>
    </source>
</reference>
<name>A0A5J9VYM3_9POAL</name>
<evidence type="ECO:0000313" key="3">
    <source>
        <dbReference type="EMBL" id="TVU41552.1"/>
    </source>
</evidence>
<dbReference type="OrthoDB" id="710482at2759"/>
<dbReference type="Proteomes" id="UP000324897">
    <property type="component" value="Chromosome 4"/>
</dbReference>
<evidence type="ECO:0000313" key="4">
    <source>
        <dbReference type="Proteomes" id="UP000324897"/>
    </source>
</evidence>
<feature type="transmembrane region" description="Helical" evidence="2">
    <location>
        <begin position="120"/>
        <end position="139"/>
    </location>
</feature>